<dbReference type="Pfam" id="PF01825">
    <property type="entry name" value="GPS"/>
    <property type="match status" value="1"/>
</dbReference>
<dbReference type="SUPFAM" id="SSF49899">
    <property type="entry name" value="Concanavalin A-like lectins/glucanases"/>
    <property type="match status" value="5"/>
</dbReference>
<comment type="caution">
    <text evidence="8">The sequence shown here is derived from an EMBL/GenBank/DDBJ whole genome shotgun (WGS) entry which is preliminary data.</text>
</comment>
<dbReference type="OrthoDB" id="167314at2759"/>
<dbReference type="InterPro" id="IPR046338">
    <property type="entry name" value="GAIN_dom_sf"/>
</dbReference>
<dbReference type="Gene3D" id="2.60.120.200">
    <property type="match status" value="5"/>
</dbReference>
<feature type="compositionally biased region" description="Basic and acidic residues" evidence="5">
    <location>
        <begin position="790"/>
        <end position="799"/>
    </location>
</feature>
<feature type="compositionally biased region" description="Polar residues" evidence="5">
    <location>
        <begin position="776"/>
        <end position="789"/>
    </location>
</feature>
<sequence>MTHGKLDDAHTKFHGKAWRPEQPDVPDSMMVAADLRQTDARDGPQGDAVALNKSFYEYIELPDNVTRSISGDRPRTVCLWARIDKWKNARIFEYGRKAPQGELFGLRTWNVPGEFAVEAPWNVRNHWDNRNVNLSTNVSITQAPTPSPTTPQPTLEPGMSRRLDATGETTAAPTPQSPWVETWHHYCVTYAAEPHPKEKDRYLPGNVTLYVDGRKEGFWKNATVNTSLGSPLYIGADIHGSKTLDGAVDEVYVYDKALEAWQVEVLHGILSPPPTAAPSAVPTPVPTPPPSLSPTLTSAPTTHEYEDNLVAYYPMTHGKLDDAHTKFHGKAWRPEQPDVPDSMMVAADLRQTDARDGPQGDAVALNKSFYEALQYIELPDNVTRSISGDRPRTVCLWARIDKWKNARIFEYGRKAPQGELFGLRTWNVPGEFAVEVPWNVRNHWDNRNVNLSTNVSITQAPTPSPTTPQPTLEPGMSRRLDATGETTAAPTPQSPWVETWHHYCVTYAAEPHPKEKDRYLPGNVTLYVDGRKEGFWKNATVNTSLGSPLYIGADIHGSKTLDGAVDEVYVYDKALEAWQVEVLHGILSPPPTAAPSAVPTPVPTPPPSLSPTLTSAPTTHEYEDNLVAYYPMTHGKLDDAHTKFHGKAWRPEQPDVPDSMMVAADLRQTDARDGPQGDAVALNKSFYEYIELPDNVTRSISGDRPRTVCLWARIDKWTNKARIFEYGRKAPQGQLFGLRTWNVPGALTVEVPWNVRNHWDNRINVVLSRNVSMTPVPTSIPTSLPTESTAPERRRRLDATDSDSDNAAAGATPSDPWVETWHHYCVTYAAEPHPKEKDRYLPGNVTLYVDGRKEGFWKNATVNTSLGSPLYIGADIHGSETLDGAVDEVYVYDKALEAWQVEVLHGILSPPPTAAPSAVPTPVPTPLPSAPPTISLPPTAHAYEYGLVAYYPMDEGSLADAHDGAHAGRGCNAAACEPEQTLATTLARDVVQDAVALDATANQFIRLPYATTVPISEDNPRTVCLWARIDAWADNARLFEYGKGPTQRFGLRTYKTPGRFSVISHDPKRPSTNVTVDLNASRLVAPRPTPRPTIRGRRLDGTGETPFPTAAPTPNPTATPTTPPNPWVATWHHYCVTYAADRAKRNRANVTFYVDGVAEKTWNATVNTSASPLFIGADVLGTHTLAGAVDEVYVYEKALDAWQVGVLYGIVSPPPTAVPTGAPTSAPTGLPTPQPSPAPTSHPSASPAPSRYFLEAALVAHYGMDGGVAVDDHGPFGNATYVEGRTRKDTALDGTDALNVTGARKGVRLPAGVTRRILGGRERGVCLWARVDKWRKAALFGYGAAATGGSATGAPGKPEAFGLAVDDDVGFVALDFGDGYPVKAEVPARAGQWHHYCLVYDDGNATLYYDSVIQKTTKIALNTSNSSQFHLGAGLDGADALDGSIDEVYIYEEALTQDAIDLIYSRVTSPPSSVPSPEPSSMPSRAPTSLPTGVPTSAPSPMPSSMPTTAVPTSKPSAPPTAAPTPATPEPTGAPSEAPSAMPTVEGLGVAGTLRAVALPQACDDAAFLGAVEAALVAATNASRADVRCVGYAWTRSDLYWGRRLQGSEGEGGKLPETAVPTSVPTSNPSALPSPKPSRGPTAVPTSIPSPVPTASPAPTSLEAFELDYRVHASYARHPAIRAETFDDEVKTMINAAIERGVFVDVFNKEKVTAEVQTVETAAIYRTVAPSPAPSLAPTTTGYRLAGILSAEVVGGDEGFVEAPIETLVNLTKPLIVKLKTRPSADVAVTLTAAGTGSALRFYEEDSKRPGFALASDPGSTTSTKTIPSNTTTLTVIAGALRDRVNSGTSFSQTVEISLDSEDPNYCCGRHTASFELEVGDVDTSLISTGKFLSKVPPVTSGDGGATTMKLDENAATYQFTVSLTSKPFHRVGLEVLGDVDAFSDITYGDVDERVYNPERLVFVDPDDWAAPVTWSFHIEDDDVLDGNRNYKVQLRAVSNDTNYDGVTSATLTCVVLEDDVAFATVSGKKLTVGAGVDGPTFGDGYSITLSAPPKADVFVALDIDDAKVKVNPRSLVFTPSNWDPQAVEVNASLYKGENNTYIMDSRMALLTHTMTSEDTFFDGIEVASVDVAVEFSADSVPPPKLEEVRFLDEGNGLNVRFDSATNQVDGAWDIDCAKLFKYDEYQFGTEATCSWYNHTVLKVTFSSGASIVPFDYVNATKDNAVYLVGGVLKTNIAGATLTSVSQYAEAQKPWNPVAPSISITAPLSVGVCDGISLDARGATGGGSRALTYEWGVLTDWDAETTEEADSVIALQEKLVTTSTVISLGFGDLLAGRAYTFLIAAKNYLGETTTAFATVNKLGSPSPMVLFQESQIAMVRSDAKTLKLDVALPNLTCTDMNVSSTALGFVWRAWRLDGASYVRDVPLLSEYTANPVSCRLPKDALNAQTTYWFEVTVGFADTMTINNTAATTVNVGAQALVASIAGGVEQAVAIGDTVELDGSLSVDPDENDAEGPLQYLWNCSRIVDVTLETGEIQRRLVHDKSLLAPVDATAAILAFVPDTTSGWTGGATYEFTLLVSRGTRTATYSILLFISADRYMPRATVTDFDENLKYNPTADTYAAVYFEATSPDPDRYCCDSVWEVEGETINLLAKDAAAASPMLINLGLTRANAVYRLKLTVTDGIGSTSSSVVSLTTNGPPTSGTMAVTPYRGTALQTEFEFLLDAWSDDPDDYPLTYTYGYRQRLSWGSSRRRLQRGGASRGRRSAELAPLTPLVADQYASAWFYTTLPKADNINITCVGRVFDRYLSFAEAYAPARVDALEMSTEDLSAFAGDLLSATADTGDGEASLSLISNVASVIGGDEETDVNGTVIEKTPEQLAAEQALIDNLFAATIAAASQVGTGTSAAATSQVLSTVSTLSANPETLSEDSQSGALGLMSSVVGGASSQGIDPDTAASTASTVSSLLDASLFSGGGDADTELGGQMAGTVGGLATAMIAKAYGGQSQSVVSDNLELTAFRTDCGTRDSAFGLSTGGGVTGMPASAMDSAGGGSCDAAARRRGRTRRRLQDDDIADVDVKVAQLKNVYASESDSTNSDLVQIEMGAGGSTVKVDGLDEPIVLVIGFEAYDRTLAPGFEPEKVIDTCYNRSQILNVNCSVPTTFNCSIPQFIETQFGNKTLLAPKKTGEPCPGSPKGEPVAVTVTCPGKKPECTFWDHNRSAWGGDGCRVVNYTGYNVTCACTHLTDFAGSTGPVGSTAGAVVSTLLSMNLADLLEALVVLITLLVCLGFFAFLYANGQFQDAQDEKHRNQLRDRVLPKDALQAASRPEVISRATQKIAIAAAFKAKDTRPWLLAPSTYRAYQRKVRPVKNWVATAFHGFVTAMRREHKILQIFYLPDGTFTRSERATVLCVLVFSTLLANAFILSVYSHAHIEIPIINWKVHAASEDPVNAQIAGVIFSTFSALVATGTYLLFAFFFQKTGEPTEEVDHFLGVPDDNLDKENRGRVARRREVLAAIAEYENALNAQKQVPRLDREDLENSIHYHPNEELGTAHQMTQRERVEFGQRCLRRKEDARNAVAFRYRAVAKAHLKFNNYSKKCAERRKEKDKKALQHDRSLLARILPSWLYVFLAPKPPPLHVLTLDERALFEAEEEELKTLPWDAKLAFKAHVSPLRQAIKVRHKSSWSPGWNKVFFGMAALWSLFCAVMVFGFSVQLNKCATCERQDFWVCKEWDECDNPPCSCLHTRPNGAVINDGTDPPNLPAWAVTDWAAKKDRNICRSPETFLPCDSAPSTCYNLKECEDLAKKATKLTMCEKERLKCFRMTARQRSGAAAVAAHVKQLQTLAPSWAPADVADAEARRDALKDEDTACPTTCGASVCPHTLAHYCGSAGANGGSVAWLTQALMSIIISLFISNSISILMSKGVLPAFARFYVGRRAKDQKGAPPEKRGIMGVSNRVDETAKRIRAKYGAKPGKDFMDRQAQDDIEEEELTVTESESDDDLGPSPAELRLAAARRRAAMEARVASKNDEDPMPYVVEPPSAQFTARDPWSNFEPLHLNNMRVDMHVQCEHATQWPRPDAQETIAKPQVWKCPCGAAVGLPLRRDHLRYDCAPYRDSFENATRKWLAARDPETGGAAVQRVSMIAACGAGEALCALAVNRKESVAQRKLQAEDYRDEMELAAEVIAAEDLLERWHAGAGALSPK</sequence>
<dbReference type="Proteomes" id="UP000789595">
    <property type="component" value="Unassembled WGS sequence"/>
</dbReference>
<evidence type="ECO:0000256" key="1">
    <source>
        <dbReference type="ARBA" id="ARBA00004370"/>
    </source>
</evidence>
<feature type="compositionally biased region" description="Pro residues" evidence="5">
    <location>
        <begin position="1109"/>
        <end position="1124"/>
    </location>
</feature>
<feature type="region of interest" description="Disordered" evidence="5">
    <location>
        <begin position="139"/>
        <end position="161"/>
    </location>
</feature>
<reference evidence="8" key="1">
    <citation type="submission" date="2021-11" db="EMBL/GenBank/DDBJ databases">
        <authorList>
            <consortium name="Genoscope - CEA"/>
            <person name="William W."/>
        </authorList>
    </citation>
    <scope>NUCLEOTIDE SEQUENCE</scope>
</reference>
<feature type="region of interest" description="Disordered" evidence="5">
    <location>
        <begin position="1219"/>
        <end position="1247"/>
    </location>
</feature>
<feature type="region of interest" description="Disordered" evidence="5">
    <location>
        <begin position="1084"/>
        <end position="1124"/>
    </location>
</feature>
<dbReference type="InterPro" id="IPR000203">
    <property type="entry name" value="GPS"/>
</dbReference>
<feature type="region of interest" description="Disordered" evidence="5">
    <location>
        <begin position="1"/>
        <end position="25"/>
    </location>
</feature>
<feature type="compositionally biased region" description="Low complexity" evidence="5">
    <location>
        <begin position="1219"/>
        <end position="1229"/>
    </location>
</feature>
<comment type="subcellular location">
    <subcellularLocation>
        <location evidence="1">Membrane</location>
    </subcellularLocation>
</comment>
<feature type="region of interest" description="Disordered" evidence="5">
    <location>
        <begin position="1468"/>
        <end position="1544"/>
    </location>
</feature>
<keyword evidence="9" id="KW-1185">Reference proteome</keyword>
<feature type="region of interest" description="Disordered" evidence="5">
    <location>
        <begin position="1607"/>
        <end position="1659"/>
    </location>
</feature>
<dbReference type="GO" id="GO:0016020">
    <property type="term" value="C:membrane"/>
    <property type="evidence" value="ECO:0007669"/>
    <property type="project" value="UniProtKB-SubCell"/>
</dbReference>
<evidence type="ECO:0000256" key="4">
    <source>
        <dbReference type="ARBA" id="ARBA00023136"/>
    </source>
</evidence>
<evidence type="ECO:0000256" key="2">
    <source>
        <dbReference type="ARBA" id="ARBA00022692"/>
    </source>
</evidence>
<feature type="compositionally biased region" description="Polar residues" evidence="5">
    <location>
        <begin position="1620"/>
        <end position="1631"/>
    </location>
</feature>
<dbReference type="InterPro" id="IPR013320">
    <property type="entry name" value="ConA-like_dom_sf"/>
</dbReference>
<feature type="transmembrane region" description="Helical" evidence="6">
    <location>
        <begin position="3407"/>
        <end position="3431"/>
    </location>
</feature>
<feature type="compositionally biased region" description="Basic and acidic residues" evidence="5">
    <location>
        <begin position="1"/>
        <end position="11"/>
    </location>
</feature>
<evidence type="ECO:0000256" key="3">
    <source>
        <dbReference type="ARBA" id="ARBA00022989"/>
    </source>
</evidence>
<dbReference type="PANTHER" id="PTHR48148:SF2">
    <property type="entry name" value="PA14 DOMAIN-CONTAINING PROTEIN"/>
    <property type="match status" value="1"/>
</dbReference>
<dbReference type="Pfam" id="PF13385">
    <property type="entry name" value="Laminin_G_3"/>
    <property type="match status" value="5"/>
</dbReference>
<feature type="compositionally biased region" description="Low complexity" evidence="5">
    <location>
        <begin position="1530"/>
        <end position="1541"/>
    </location>
</feature>
<dbReference type="PANTHER" id="PTHR48148">
    <property type="entry name" value="KERATINOCYTE PROLINE-RICH PROTEIN"/>
    <property type="match status" value="1"/>
</dbReference>
<keyword evidence="3 6" id="KW-1133">Transmembrane helix</keyword>
<feature type="compositionally biased region" description="Pro residues" evidence="5">
    <location>
        <begin position="276"/>
        <end position="292"/>
    </location>
</feature>
<evidence type="ECO:0000259" key="7">
    <source>
        <dbReference type="Pfam" id="PF02010"/>
    </source>
</evidence>
<dbReference type="InterPro" id="IPR013783">
    <property type="entry name" value="Ig-like_fold"/>
</dbReference>
<feature type="compositionally biased region" description="Low complexity" evidence="5">
    <location>
        <begin position="1505"/>
        <end position="1516"/>
    </location>
</feature>
<evidence type="ECO:0000256" key="5">
    <source>
        <dbReference type="SAM" id="MobiDB-lite"/>
    </source>
</evidence>
<name>A0A8J2WW85_9STRA</name>
<dbReference type="Gene3D" id="2.60.220.50">
    <property type="match status" value="1"/>
</dbReference>
<dbReference type="Pfam" id="PF02010">
    <property type="entry name" value="REJ"/>
    <property type="match status" value="1"/>
</dbReference>
<feature type="region of interest" description="Disordered" evidence="5">
    <location>
        <begin position="593"/>
        <end position="614"/>
    </location>
</feature>
<evidence type="ECO:0000256" key="6">
    <source>
        <dbReference type="SAM" id="Phobius"/>
    </source>
</evidence>
<feature type="transmembrane region" description="Helical" evidence="6">
    <location>
        <begin position="3691"/>
        <end position="3712"/>
    </location>
</feature>
<feature type="transmembrane region" description="Helical" evidence="6">
    <location>
        <begin position="3272"/>
        <end position="3294"/>
    </location>
</feature>
<feature type="region of interest" description="Disordered" evidence="5">
    <location>
        <begin position="276"/>
        <end position="297"/>
    </location>
</feature>
<feature type="compositionally biased region" description="Pro residues" evidence="5">
    <location>
        <begin position="593"/>
        <end position="609"/>
    </location>
</feature>
<protein>
    <recommendedName>
        <fullName evidence="7">PKD/REJ-like domain-containing protein</fullName>
    </recommendedName>
</protein>
<dbReference type="Gene3D" id="2.60.40.10">
    <property type="entry name" value="Immunoglobulins"/>
    <property type="match status" value="1"/>
</dbReference>
<gene>
    <name evidence="8" type="ORF">PECAL_2P30690</name>
</gene>
<keyword evidence="2 6" id="KW-0812">Transmembrane</keyword>
<dbReference type="InterPro" id="IPR002859">
    <property type="entry name" value="PKD/REJ-like"/>
</dbReference>
<feature type="region of interest" description="Disordered" evidence="5">
    <location>
        <begin position="456"/>
        <end position="478"/>
    </location>
</feature>
<organism evidence="8 9">
    <name type="scientific">Pelagomonas calceolata</name>
    <dbReference type="NCBI Taxonomy" id="35677"/>
    <lineage>
        <taxon>Eukaryota</taxon>
        <taxon>Sar</taxon>
        <taxon>Stramenopiles</taxon>
        <taxon>Ochrophyta</taxon>
        <taxon>Pelagophyceae</taxon>
        <taxon>Pelagomonadales</taxon>
        <taxon>Pelagomonadaceae</taxon>
        <taxon>Pelagomonas</taxon>
    </lineage>
</organism>
<dbReference type="EMBL" id="CAKKNE010000002">
    <property type="protein sequence ID" value="CAH0369924.1"/>
    <property type="molecule type" value="Genomic_DNA"/>
</dbReference>
<accession>A0A8J2WW85</accession>
<feature type="region of interest" description="Disordered" evidence="5">
    <location>
        <begin position="776"/>
        <end position="814"/>
    </location>
</feature>
<feature type="domain" description="PKD/REJ-like" evidence="7">
    <location>
        <begin position="2405"/>
        <end position="2853"/>
    </location>
</feature>
<feature type="compositionally biased region" description="Pro residues" evidence="5">
    <location>
        <begin position="1230"/>
        <end position="1240"/>
    </location>
</feature>
<feature type="transmembrane region" description="Helical" evidence="6">
    <location>
        <begin position="3451"/>
        <end position="3476"/>
    </location>
</feature>
<dbReference type="SMART" id="SM00303">
    <property type="entry name" value="GPS"/>
    <property type="match status" value="1"/>
</dbReference>
<evidence type="ECO:0000313" key="8">
    <source>
        <dbReference type="EMBL" id="CAH0369924.1"/>
    </source>
</evidence>
<evidence type="ECO:0000313" key="9">
    <source>
        <dbReference type="Proteomes" id="UP000789595"/>
    </source>
</evidence>
<proteinExistence type="predicted"/>
<keyword evidence="4 6" id="KW-0472">Membrane</keyword>
<feature type="compositionally biased region" description="Pro residues" evidence="5">
    <location>
        <begin position="1517"/>
        <end position="1529"/>
    </location>
</feature>